<sequence length="77" mass="8457">MLSSALPLFKALGAHPGSAVSSVRPYHCGQYSPSLSKVHADTPWQVRHAKSPYARCLVYLRLFSLSTSAHRSSARME</sequence>
<dbReference type="AlphaFoldDB" id="A0A165QSK2"/>
<evidence type="ECO:0000313" key="1">
    <source>
        <dbReference type="EMBL" id="KZT69873.1"/>
    </source>
</evidence>
<keyword evidence="2" id="KW-1185">Reference proteome</keyword>
<accession>A0A165QSK2</accession>
<dbReference type="Proteomes" id="UP000076727">
    <property type="component" value="Unassembled WGS sequence"/>
</dbReference>
<evidence type="ECO:0000313" key="2">
    <source>
        <dbReference type="Proteomes" id="UP000076727"/>
    </source>
</evidence>
<name>A0A165QSK2_9APHY</name>
<organism evidence="1 2">
    <name type="scientific">Daedalea quercina L-15889</name>
    <dbReference type="NCBI Taxonomy" id="1314783"/>
    <lineage>
        <taxon>Eukaryota</taxon>
        <taxon>Fungi</taxon>
        <taxon>Dikarya</taxon>
        <taxon>Basidiomycota</taxon>
        <taxon>Agaricomycotina</taxon>
        <taxon>Agaricomycetes</taxon>
        <taxon>Polyporales</taxon>
        <taxon>Fomitopsis</taxon>
    </lineage>
</organism>
<proteinExistence type="predicted"/>
<protein>
    <submittedName>
        <fullName evidence="1">Uncharacterized protein</fullName>
    </submittedName>
</protein>
<gene>
    <name evidence="1" type="ORF">DAEQUDRAFT_243525</name>
</gene>
<dbReference type="EMBL" id="KV429055">
    <property type="protein sequence ID" value="KZT69873.1"/>
    <property type="molecule type" value="Genomic_DNA"/>
</dbReference>
<reference evidence="1 2" key="1">
    <citation type="journal article" date="2016" name="Mol. Biol. Evol.">
        <title>Comparative Genomics of Early-Diverging Mushroom-Forming Fungi Provides Insights into the Origins of Lignocellulose Decay Capabilities.</title>
        <authorList>
            <person name="Nagy L.G."/>
            <person name="Riley R."/>
            <person name="Tritt A."/>
            <person name="Adam C."/>
            <person name="Daum C."/>
            <person name="Floudas D."/>
            <person name="Sun H."/>
            <person name="Yadav J.S."/>
            <person name="Pangilinan J."/>
            <person name="Larsson K.H."/>
            <person name="Matsuura K."/>
            <person name="Barry K."/>
            <person name="Labutti K."/>
            <person name="Kuo R."/>
            <person name="Ohm R.A."/>
            <person name="Bhattacharya S.S."/>
            <person name="Shirouzu T."/>
            <person name="Yoshinaga Y."/>
            <person name="Martin F.M."/>
            <person name="Grigoriev I.V."/>
            <person name="Hibbett D.S."/>
        </authorList>
    </citation>
    <scope>NUCLEOTIDE SEQUENCE [LARGE SCALE GENOMIC DNA]</scope>
    <source>
        <strain evidence="1 2">L-15889</strain>
    </source>
</reference>